<dbReference type="PANTHER" id="PTHR30121">
    <property type="entry name" value="UNCHARACTERIZED PROTEIN YJGR-RELATED"/>
    <property type="match status" value="1"/>
</dbReference>
<dbReference type="Pfam" id="PF01935">
    <property type="entry name" value="DUF87"/>
    <property type="match status" value="1"/>
</dbReference>
<dbReference type="InterPro" id="IPR051162">
    <property type="entry name" value="T4SS_component"/>
</dbReference>
<organism evidence="2">
    <name type="scientific">uncultured Desulfobacteraceae bacterium</name>
    <dbReference type="NCBI Taxonomy" id="218296"/>
    <lineage>
        <taxon>Bacteria</taxon>
        <taxon>Pseudomonadati</taxon>
        <taxon>Thermodesulfobacteriota</taxon>
        <taxon>Desulfobacteria</taxon>
        <taxon>Desulfobacterales</taxon>
        <taxon>Desulfobacteraceae</taxon>
        <taxon>environmental samples</taxon>
    </lineage>
</organism>
<sequence>MHFFALSVRNHIVDLVNKLRNTKTQSRKMILMVPAMPEKTLLKISEAITSRFLAESDVSLTLKIAKVLSDDWSPFSRSMAKEKGWLDERENLTYYRSNVNVEPGKFSLIVLCGADRVTDAASLSDFHSCDPQMIWETKMKSSFEKWIGPKLKSIGIHDISPKDMEKFDRILISLEKAGRADILQISDWLEKLDLNNATNISQALKIMLANFQEFDLPVFSMFPVHLKRQLTPYINRATEFFNYTLFLDPKRRKKALKSVDAVLTAIGAGESTGIVLDEDVIGSYPSDVAFLLGLKKFIETDDPEECSKLKSCDFVVLSDKILKFKRPAESPSERKLGRRKLSGSPFECVLTAVWNTLKDFHSDKQFDPDGIIGQIRIETDQFKHDIESDDNSSGDSAEERANLAREYLTRLIGGIDDILQKQVALTHEDELKIVFSSHLVTPEVNCAYSKTAEPALEFSVYIEKQGSDSKPFRRKFAWRLPEHHMYRLSAELILRVKRVMETHNALHKLPVFYIAYYDELLRASSEEEIRRVLLHSIRDESSQDAVFTNLLNAQWLQVDDPILSKLKRLAKAYEDFICHAGKKGLFSAIFASSSKWADLRIAYQTIFDAIHQNHSYLESSLIGMLVRSFLVIQPRSKAYGDSWHADSYEQSGVATVLHPAVIELLEAQLVFQSRCFNYAANKELKNPEPKKAFKPYAWRTFLDLSTIQTPLSGLLKDAADNLDTNVRGLELIHRIGKPEASEAPLSTRILMPYQDVFDDNGMLNDSEIFQETSESRLLLRLMQDYFDLHPHARDGLSLAVFRNKDIQPVISAVHEYLKDLSNPNTSTKVNKRYVLTPDRQRPYAISVTLFTESNDDTDVAGWIDQWKERWEAAETEKKYQLYRQCRFSIAHRVVERDSGQALQRLVNEQFQTDIAVLYDFIRVGSGAGVDTFENVAEFDVTSRELKFPILEKACCMINDPGKAFKRSRVISNRQFVLGSSHANLLHGLKAKSVQEGTLVIGTGDFSPWRSVIDSLHKKAEWVICVDPNMDERLIKLPASDSSKEREIIGFGSGVGTHGGDNYTVSTEQFSLSDIDSRLSASIRQLYGKKAGWNQDNCNEISKGILSIAKDLSGLSLVRATGAADQYIRDFLAYSLSRKLLKNEKSVLCESLISLDAYRHWFDLAEDSKRPDLLWIQASIKNDDRFHLNMHLIECKLSNESPEHVSKAMLQIENGLKVLISAFTPIESDDSESIEDDRPDRRYWWMQLHRLIACKAIISKSQHSKVLTALERLSEGDYDIAWNASVFTFWINNNPNIQRTGYWLTGEDVRANIYSIGGGFVYKLATGDKDQKVDWAVMESQGEPMDGTVNLSDSSDDDDDGFWEMDDIDDEKLDDAVLELQPIDLLMEIDNDNLEKGNDLNTDKDSNGIEEVDLDGSKTTIEETALAIEHWDRIFLGNTLTGNQPVYWEFGHKDLANRHMLIFGSSGQGKTYAIQCILCEMGKFRQKSLIIDYTNGFLPDQLEPETNDIVAPEQHVVSNNPLPINPFLPQVSDHGGIIIKQNANDVAKRIAGLFNAVYNIGDQQYSVLHRAIMDGVESLREQMNLEQMLAVIEEMTKDKKFKSSAQTLYNKLRPFVLDKPFSHGEKEFDWTSIFQDQDPLCNIFQLAGKDGYSQKLITEFILWDLYGFLQSKGKKSEPKVIVLDEVQNLDHQEDSPLSKYLREGRKFGLSLILATQTMSNMKKDEQDRMFNAEHKLFFRPADTELKSFANIAALFTDQSPNDWIGRLSSLKKGECFSIGQGFNTTSNQLVQKVSKIKISALGERGFNE</sequence>
<protein>
    <submittedName>
        <fullName evidence="2">AAA-like domain protein</fullName>
    </submittedName>
</protein>
<proteinExistence type="predicted"/>
<dbReference type="SUPFAM" id="SSF52540">
    <property type="entry name" value="P-loop containing nucleoside triphosphate hydrolases"/>
    <property type="match status" value="1"/>
</dbReference>
<reference evidence="2" key="1">
    <citation type="submission" date="2019-01" db="EMBL/GenBank/DDBJ databases">
        <authorList>
            <consortium name="Genoscope - CEA"/>
            <person name="William W."/>
        </authorList>
    </citation>
    <scope>NUCLEOTIDE SEQUENCE</scope>
    <source>
        <strain evidence="2">CR-1</strain>
    </source>
</reference>
<accession>A0A484HFY7</accession>
<dbReference type="InterPro" id="IPR002789">
    <property type="entry name" value="HerA_central"/>
</dbReference>
<evidence type="ECO:0000259" key="1">
    <source>
        <dbReference type="Pfam" id="PF01935"/>
    </source>
</evidence>
<name>A0A484HFY7_9BACT</name>
<dbReference type="PANTHER" id="PTHR30121:SF11">
    <property type="entry name" value="AAA+ ATPASE DOMAIN-CONTAINING PROTEIN"/>
    <property type="match status" value="1"/>
</dbReference>
<evidence type="ECO:0000313" key="2">
    <source>
        <dbReference type="EMBL" id="VEN73294.1"/>
    </source>
</evidence>
<dbReference type="Gene3D" id="3.40.50.300">
    <property type="entry name" value="P-loop containing nucleotide triphosphate hydrolases"/>
    <property type="match status" value="1"/>
</dbReference>
<dbReference type="EMBL" id="CAACVI010000007">
    <property type="protein sequence ID" value="VEN73294.1"/>
    <property type="molecule type" value="Genomic_DNA"/>
</dbReference>
<feature type="domain" description="Helicase HerA central" evidence="1">
    <location>
        <begin position="1435"/>
        <end position="1661"/>
    </location>
</feature>
<dbReference type="InterPro" id="IPR027417">
    <property type="entry name" value="P-loop_NTPase"/>
</dbReference>
<gene>
    <name evidence="2" type="ORF">EPICR_150010</name>
</gene>